<dbReference type="InterPro" id="IPR039156">
    <property type="entry name" value="PHAF1/BROMI"/>
</dbReference>
<dbReference type="InterPro" id="IPR005373">
    <property type="entry name" value="PHAF1"/>
</dbReference>
<dbReference type="Pfam" id="PF03676">
    <property type="entry name" value="PHAF1"/>
    <property type="match status" value="2"/>
</dbReference>
<sequence>MLELEVVPERSLGCEQWEFILGMHFSQAVAIIQSQVGIIKGVQVLYSDMNPLAVDLIIILPQDGIRLIFDPVVQRLKVLPSIEQIEHSFGATHPGVYDTEKQLFVLNFRGLSFCFPVESKFQPGYAHGLGSLQFPNGSSPVVSRMSIYTGNNVCESGSPPLPLCCYNNHLYMDRVEVIRERHCTKGIRLHLFTEGSSRLLEPRKQSLCREIMFGDTCQDVVTSLGAPSRVFYKAEDKMKIHSPNAHRRVATRRSDFFFNYFTLGMISAYTKWDTISEQLKPSERPVVLNRASSTNTTNPFGSTFCYGYQDIIFEVMPNNYIASMTLYTGERLAPGV</sequence>
<accession>A0A7R9F189</accession>
<dbReference type="GO" id="GO:0005802">
    <property type="term" value="C:trans-Golgi network"/>
    <property type="evidence" value="ECO:0007669"/>
    <property type="project" value="TreeGrafter"/>
</dbReference>
<name>A0A7R9F189_9NEOP</name>
<organism evidence="2">
    <name type="scientific">Timema bartmani</name>
    <dbReference type="NCBI Taxonomy" id="61472"/>
    <lineage>
        <taxon>Eukaryota</taxon>
        <taxon>Metazoa</taxon>
        <taxon>Ecdysozoa</taxon>
        <taxon>Arthropoda</taxon>
        <taxon>Hexapoda</taxon>
        <taxon>Insecta</taxon>
        <taxon>Pterygota</taxon>
        <taxon>Neoptera</taxon>
        <taxon>Polyneoptera</taxon>
        <taxon>Phasmatodea</taxon>
        <taxon>Timematodea</taxon>
        <taxon>Timematoidea</taxon>
        <taxon>Timematidae</taxon>
        <taxon>Timema</taxon>
    </lineage>
</organism>
<dbReference type="GO" id="GO:0043001">
    <property type="term" value="P:Golgi to plasma membrane protein transport"/>
    <property type="evidence" value="ECO:0007669"/>
    <property type="project" value="TreeGrafter"/>
</dbReference>
<proteinExistence type="inferred from homology"/>
<comment type="similarity">
    <text evidence="1">Belongs to the PHAF1 family.</text>
</comment>
<protein>
    <submittedName>
        <fullName evidence="2">Uncharacterized protein</fullName>
    </submittedName>
</protein>
<dbReference type="PANTHER" id="PTHR13465:SF2">
    <property type="entry name" value="PHAGOSOME ASSEMBLY FACTOR 1"/>
    <property type="match status" value="1"/>
</dbReference>
<gene>
    <name evidence="2" type="ORF">TBIB3V08_LOCUS7516</name>
</gene>
<dbReference type="EMBL" id="OD567121">
    <property type="protein sequence ID" value="CAD7445158.1"/>
    <property type="molecule type" value="Genomic_DNA"/>
</dbReference>
<evidence type="ECO:0000256" key="1">
    <source>
        <dbReference type="ARBA" id="ARBA00024339"/>
    </source>
</evidence>
<reference evidence="2" key="1">
    <citation type="submission" date="2020-11" db="EMBL/GenBank/DDBJ databases">
        <authorList>
            <person name="Tran Van P."/>
        </authorList>
    </citation>
    <scope>NUCLEOTIDE SEQUENCE</scope>
</reference>
<evidence type="ECO:0000313" key="2">
    <source>
        <dbReference type="EMBL" id="CAD7445158.1"/>
    </source>
</evidence>
<dbReference type="AlphaFoldDB" id="A0A7R9F189"/>
<dbReference type="PANTHER" id="PTHR13465">
    <property type="entry name" value="UPF0183 PROTEIN"/>
    <property type="match status" value="1"/>
</dbReference>